<dbReference type="EMBL" id="JBBLXS010000030">
    <property type="protein sequence ID" value="MEK0184014.1"/>
    <property type="molecule type" value="Genomic_DNA"/>
</dbReference>
<evidence type="ECO:0000256" key="1">
    <source>
        <dbReference type="SAM" id="Coils"/>
    </source>
</evidence>
<keyword evidence="4" id="KW-1185">Reference proteome</keyword>
<evidence type="ECO:0000313" key="3">
    <source>
        <dbReference type="EMBL" id="MEK0184014.1"/>
    </source>
</evidence>
<feature type="coiled-coil region" evidence="1">
    <location>
        <begin position="96"/>
        <end position="214"/>
    </location>
</feature>
<gene>
    <name evidence="3" type="ORF">WMG39_04035</name>
</gene>
<evidence type="ECO:0000313" key="4">
    <source>
        <dbReference type="Proteomes" id="UP001384579"/>
    </source>
</evidence>
<dbReference type="RefSeq" id="WP_340519234.1">
    <property type="nucleotide sequence ID" value="NZ_JBBLXS010000030.1"/>
</dbReference>
<organism evidence="3 4">
    <name type="scientific">Microcoleus anatoxicus PTRS2</name>
    <dbReference type="NCBI Taxonomy" id="2705321"/>
    <lineage>
        <taxon>Bacteria</taxon>
        <taxon>Bacillati</taxon>
        <taxon>Cyanobacteriota</taxon>
        <taxon>Cyanophyceae</taxon>
        <taxon>Oscillatoriophycideae</taxon>
        <taxon>Oscillatoriales</taxon>
        <taxon>Microcoleaceae</taxon>
        <taxon>Microcoleus</taxon>
        <taxon>Microcoleus anatoxicus</taxon>
    </lineage>
</organism>
<sequence length="221" mass="25224">MLRQQEPTRIEPNSTGRTTENEPPQHPAAFGDDSRTAGVDIQRELNRLEEIVLDSPRIPMTRRTLVDEEQLLDQLDLVRLNLPIAFQEAELIIRHKDDLLQEAELYAQEVIEAAEQRATELLNDMGLIQQAKVEADQLRQQVLLDCEAIQQATLAEVEQIRYQAQEELAEMRARVMAECEEIQNGADDYADQVLDDIERKLSDALRVVRNGRQQLDNVSGS</sequence>
<keyword evidence="1" id="KW-0175">Coiled coil</keyword>
<evidence type="ECO:0000256" key="2">
    <source>
        <dbReference type="SAM" id="MobiDB-lite"/>
    </source>
</evidence>
<feature type="compositionally biased region" description="Polar residues" evidence="2">
    <location>
        <begin position="1"/>
        <end position="22"/>
    </location>
</feature>
<reference evidence="3 4" key="1">
    <citation type="journal article" date="2020" name="Harmful Algae">
        <title>Molecular and morphological characterization of a novel dihydroanatoxin-a producing Microcoleus species (cyanobacteria) from the Russian River, California, USA.</title>
        <authorList>
            <person name="Conklin K.Y."/>
            <person name="Stancheva R."/>
            <person name="Otten T.G."/>
            <person name="Fadness R."/>
            <person name="Boyer G.L."/>
            <person name="Read B."/>
            <person name="Zhang X."/>
            <person name="Sheath R.G."/>
        </authorList>
    </citation>
    <scope>NUCLEOTIDE SEQUENCE [LARGE SCALE GENOMIC DNA]</scope>
    <source>
        <strain evidence="3 4">PTRS2</strain>
    </source>
</reference>
<accession>A0ABU8YI24</accession>
<name>A0ABU8YI24_9CYAN</name>
<comment type="caution">
    <text evidence="3">The sequence shown here is derived from an EMBL/GenBank/DDBJ whole genome shotgun (WGS) entry which is preliminary data.</text>
</comment>
<feature type="region of interest" description="Disordered" evidence="2">
    <location>
        <begin position="1"/>
        <end position="35"/>
    </location>
</feature>
<dbReference type="SUPFAM" id="SSF58113">
    <property type="entry name" value="Apolipoprotein A-I"/>
    <property type="match status" value="1"/>
</dbReference>
<proteinExistence type="predicted"/>
<protein>
    <submittedName>
        <fullName evidence="3">DivIVA domain-containing protein</fullName>
    </submittedName>
</protein>
<dbReference type="Proteomes" id="UP001384579">
    <property type="component" value="Unassembled WGS sequence"/>
</dbReference>